<feature type="active site" evidence="15">
    <location>
        <position position="245"/>
    </location>
</feature>
<dbReference type="PANTHER" id="PTHR23132">
    <property type="entry name" value="D-ALANINE--D-ALANINE LIGASE"/>
    <property type="match status" value="1"/>
</dbReference>
<comment type="function">
    <text evidence="2 14">Cell wall formation.</text>
</comment>
<feature type="domain" description="ATP-grasp" evidence="19">
    <location>
        <begin position="201"/>
        <end position="408"/>
    </location>
</feature>
<dbReference type="PANTHER" id="PTHR23132:SF25">
    <property type="entry name" value="D-ALANINE--D-ALANINE LIGASE A"/>
    <property type="match status" value="1"/>
</dbReference>
<keyword evidence="10 14" id="KW-0573">Peptidoglycan synthesis</keyword>
<comment type="cofactor">
    <cofactor evidence="1">
        <name>Mn(2+)</name>
        <dbReference type="ChEBI" id="CHEBI:29035"/>
    </cofactor>
</comment>
<proteinExistence type="inferred from homology"/>
<keyword evidence="8 17" id="KW-0460">Magnesium</keyword>
<reference evidence="21" key="1">
    <citation type="submission" date="2016-12" db="EMBL/GenBank/DDBJ databases">
        <authorList>
            <person name="Brunel B."/>
        </authorList>
    </citation>
    <scope>NUCLEOTIDE SEQUENCE [LARGE SCALE GENOMIC DNA]</scope>
</reference>
<dbReference type="InterPro" id="IPR011127">
    <property type="entry name" value="Dala_Dala_lig_N"/>
</dbReference>
<dbReference type="InterPro" id="IPR000291">
    <property type="entry name" value="D-Ala_lig_Van_CS"/>
</dbReference>
<keyword evidence="5 17" id="KW-0479">Metal-binding</keyword>
<dbReference type="PROSITE" id="PS50975">
    <property type="entry name" value="ATP_GRASP"/>
    <property type="match status" value="1"/>
</dbReference>
<dbReference type="GO" id="GO:0009252">
    <property type="term" value="P:peptidoglycan biosynthetic process"/>
    <property type="evidence" value="ECO:0007669"/>
    <property type="project" value="UniProtKB-UniRule"/>
</dbReference>
<dbReference type="UniPathway" id="UPA00219"/>
<dbReference type="EC" id="6.3.2.4" evidence="14"/>
<dbReference type="Gene3D" id="3.40.50.20">
    <property type="match status" value="1"/>
</dbReference>
<keyword evidence="9 14" id="KW-0133">Cell shape</keyword>
<comment type="subcellular location">
    <subcellularLocation>
        <location evidence="14">Cytoplasm</location>
    </subcellularLocation>
</comment>
<dbReference type="InterPro" id="IPR011761">
    <property type="entry name" value="ATP-grasp"/>
</dbReference>
<evidence type="ECO:0000256" key="12">
    <source>
        <dbReference type="ARBA" id="ARBA00023316"/>
    </source>
</evidence>
<dbReference type="Pfam" id="PF07478">
    <property type="entry name" value="Dala_Dala_lig_C"/>
    <property type="match status" value="1"/>
</dbReference>
<dbReference type="GO" id="GO:0005829">
    <property type="term" value="C:cytosol"/>
    <property type="evidence" value="ECO:0007669"/>
    <property type="project" value="TreeGrafter"/>
</dbReference>
<keyword evidence="11 17" id="KW-0464">Manganese</keyword>
<feature type="binding site" evidence="16">
    <location>
        <begin position="277"/>
        <end position="284"/>
    </location>
    <ligand>
        <name>ATP</name>
        <dbReference type="ChEBI" id="CHEBI:30616"/>
    </ligand>
</feature>
<keyword evidence="4 14" id="KW-0436">Ligase</keyword>
<keyword evidence="6 16" id="KW-0547">Nucleotide-binding</keyword>
<evidence type="ECO:0000256" key="15">
    <source>
        <dbReference type="PIRSR" id="PIRSR039102-1"/>
    </source>
</evidence>
<evidence type="ECO:0000256" key="10">
    <source>
        <dbReference type="ARBA" id="ARBA00022984"/>
    </source>
</evidence>
<dbReference type="GO" id="GO:0008716">
    <property type="term" value="F:D-alanine-D-alanine ligase activity"/>
    <property type="evidence" value="ECO:0007669"/>
    <property type="project" value="UniProtKB-UniRule"/>
</dbReference>
<evidence type="ECO:0000256" key="7">
    <source>
        <dbReference type="ARBA" id="ARBA00022840"/>
    </source>
</evidence>
<dbReference type="PROSITE" id="PS00844">
    <property type="entry name" value="DALA_DALA_LIGASE_2"/>
    <property type="match status" value="1"/>
</dbReference>
<evidence type="ECO:0000256" key="3">
    <source>
        <dbReference type="ARBA" id="ARBA00010871"/>
    </source>
</evidence>
<dbReference type="Proteomes" id="UP000245698">
    <property type="component" value="Unassembled WGS sequence"/>
</dbReference>
<dbReference type="GO" id="GO:0046872">
    <property type="term" value="F:metal ion binding"/>
    <property type="evidence" value="ECO:0007669"/>
    <property type="project" value="UniProtKB-KW"/>
</dbReference>
<evidence type="ECO:0000313" key="21">
    <source>
        <dbReference type="Proteomes" id="UP000245698"/>
    </source>
</evidence>
<dbReference type="GO" id="GO:0005524">
    <property type="term" value="F:ATP binding"/>
    <property type="evidence" value="ECO:0007669"/>
    <property type="project" value="UniProtKB-UniRule"/>
</dbReference>
<evidence type="ECO:0000256" key="11">
    <source>
        <dbReference type="ARBA" id="ARBA00023211"/>
    </source>
</evidence>
<dbReference type="NCBIfam" id="TIGR01205">
    <property type="entry name" value="D_ala_D_alaTIGR"/>
    <property type="match status" value="1"/>
</dbReference>
<dbReference type="EMBL" id="FUIG01000013">
    <property type="protein sequence ID" value="SJM28418.1"/>
    <property type="molecule type" value="Genomic_DNA"/>
</dbReference>
<evidence type="ECO:0000256" key="14">
    <source>
        <dbReference type="HAMAP-Rule" id="MF_00047"/>
    </source>
</evidence>
<feature type="binding site" evidence="17">
    <location>
        <position position="375"/>
    </location>
    <ligand>
        <name>Mg(2+)</name>
        <dbReference type="ChEBI" id="CHEBI:18420"/>
        <label>1</label>
    </ligand>
</feature>
<keyword evidence="7 18" id="KW-0067">ATP-binding</keyword>
<feature type="binding site" evidence="16">
    <location>
        <begin position="237"/>
        <end position="239"/>
    </location>
    <ligand>
        <name>ATP</name>
        <dbReference type="ChEBI" id="CHEBI:30616"/>
    </ligand>
</feature>
<dbReference type="PROSITE" id="PS00843">
    <property type="entry name" value="DALA_DALA_LIGASE_1"/>
    <property type="match status" value="1"/>
</dbReference>
<dbReference type="HAMAP" id="MF_00047">
    <property type="entry name" value="Dala_Dala_lig"/>
    <property type="match status" value="1"/>
</dbReference>
<dbReference type="Pfam" id="PF01820">
    <property type="entry name" value="Dala_Dala_lig_N"/>
    <property type="match status" value="1"/>
</dbReference>
<feature type="binding site" evidence="17">
    <location>
        <position position="362"/>
    </location>
    <ligand>
        <name>Mg(2+)</name>
        <dbReference type="ChEBI" id="CHEBI:18420"/>
        <label>1</label>
    </ligand>
</feature>
<dbReference type="FunFam" id="3.30.470.20:FF:000008">
    <property type="entry name" value="D-alanine--D-alanine ligase"/>
    <property type="match status" value="1"/>
</dbReference>
<protein>
    <recommendedName>
        <fullName evidence="14">D-alanine--D-alanine ligase</fullName>
        <ecNumber evidence="14">6.3.2.4</ecNumber>
    </recommendedName>
    <alternativeName>
        <fullName evidence="14">D-Ala-D-Ala ligase</fullName>
    </alternativeName>
    <alternativeName>
        <fullName evidence="14">D-alanylalanine synthetase</fullName>
    </alternativeName>
</protein>
<dbReference type="InterPro" id="IPR016185">
    <property type="entry name" value="PreATP-grasp_dom_sf"/>
</dbReference>
<feature type="binding site" evidence="16">
    <location>
        <begin position="245"/>
        <end position="246"/>
    </location>
    <ligand>
        <name>ATP</name>
        <dbReference type="ChEBI" id="CHEBI:30616"/>
    </ligand>
</feature>
<evidence type="ECO:0000313" key="20">
    <source>
        <dbReference type="EMBL" id="SJM28418.1"/>
    </source>
</evidence>
<dbReference type="NCBIfam" id="NF002528">
    <property type="entry name" value="PRK01966.1-4"/>
    <property type="match status" value="1"/>
</dbReference>
<evidence type="ECO:0000256" key="18">
    <source>
        <dbReference type="PROSITE-ProRule" id="PRU00409"/>
    </source>
</evidence>
<evidence type="ECO:0000259" key="19">
    <source>
        <dbReference type="PROSITE" id="PS50975"/>
    </source>
</evidence>
<gene>
    <name evidence="20" type="primary">ddlA</name>
    <name evidence="14" type="synonym">ddl</name>
    <name evidence="20" type="ORF">BQ8482_110348</name>
</gene>
<dbReference type="Gene3D" id="3.30.470.20">
    <property type="entry name" value="ATP-grasp fold, B domain"/>
    <property type="match status" value="1"/>
</dbReference>
<evidence type="ECO:0000256" key="4">
    <source>
        <dbReference type="ARBA" id="ARBA00022598"/>
    </source>
</evidence>
<dbReference type="InterPro" id="IPR011095">
    <property type="entry name" value="Dala_Dala_lig_C"/>
</dbReference>
<evidence type="ECO:0000256" key="13">
    <source>
        <dbReference type="ARBA" id="ARBA00047614"/>
    </source>
</evidence>
<dbReference type="SUPFAM" id="SSF56059">
    <property type="entry name" value="Glutathione synthetase ATP-binding domain-like"/>
    <property type="match status" value="1"/>
</dbReference>
<evidence type="ECO:0000256" key="8">
    <source>
        <dbReference type="ARBA" id="ARBA00022842"/>
    </source>
</evidence>
<comment type="cofactor">
    <cofactor evidence="17">
        <name>Mg(2+)</name>
        <dbReference type="ChEBI" id="CHEBI:18420"/>
    </cofactor>
    <cofactor evidence="17">
        <name>Mn(2+)</name>
        <dbReference type="ChEBI" id="CHEBI:29035"/>
    </cofactor>
    <text evidence="17">Binds 2 magnesium or manganese ions per subunit.</text>
</comment>
<feature type="binding site" evidence="17">
    <location>
        <position position="377"/>
    </location>
    <ligand>
        <name>Mg(2+)</name>
        <dbReference type="ChEBI" id="CHEBI:18420"/>
        <label>2</label>
    </ligand>
</feature>
<evidence type="ECO:0000256" key="17">
    <source>
        <dbReference type="PIRSR" id="PIRSR039102-3"/>
    </source>
</evidence>
<evidence type="ECO:0000256" key="16">
    <source>
        <dbReference type="PIRSR" id="PIRSR039102-2"/>
    </source>
</evidence>
<keyword evidence="12 14" id="KW-0961">Cell wall biogenesis/degradation</keyword>
<comment type="similarity">
    <text evidence="3 14">Belongs to the D-alanine--D-alanine ligase family.</text>
</comment>
<dbReference type="GO" id="GO:0071555">
    <property type="term" value="P:cell wall organization"/>
    <property type="evidence" value="ECO:0007669"/>
    <property type="project" value="UniProtKB-KW"/>
</dbReference>
<keyword evidence="14" id="KW-0963">Cytoplasm</keyword>
<comment type="pathway">
    <text evidence="14">Cell wall biogenesis; peptidoglycan biosynthesis.</text>
</comment>
<dbReference type="AlphaFoldDB" id="A0A2P9ABA3"/>
<feature type="binding site" evidence="16">
    <location>
        <begin position="374"/>
        <end position="375"/>
    </location>
    <ligand>
        <name>ATP</name>
        <dbReference type="ChEBI" id="CHEBI:30616"/>
    </ligand>
</feature>
<dbReference type="SUPFAM" id="SSF52440">
    <property type="entry name" value="PreATP-grasp domain"/>
    <property type="match status" value="1"/>
</dbReference>
<dbReference type="InterPro" id="IPR013815">
    <property type="entry name" value="ATP_grasp_subdomain_1"/>
</dbReference>
<feature type="active site" evidence="15">
    <location>
        <position position="78"/>
    </location>
</feature>
<dbReference type="GO" id="GO:0008360">
    <property type="term" value="P:regulation of cell shape"/>
    <property type="evidence" value="ECO:0007669"/>
    <property type="project" value="UniProtKB-KW"/>
</dbReference>
<name>A0A2P9ABA3_9HYPH</name>
<evidence type="ECO:0000256" key="6">
    <source>
        <dbReference type="ARBA" id="ARBA00022741"/>
    </source>
</evidence>
<feature type="binding site" evidence="17">
    <location>
        <position position="375"/>
    </location>
    <ligand>
        <name>Mg(2+)</name>
        <dbReference type="ChEBI" id="CHEBI:18420"/>
        <label>2</label>
    </ligand>
</feature>
<accession>A0A2P9ABA3</accession>
<sequence length="418" mass="45189">MHTPELVYEYTSIQVYKYTSIRVDHLHSFLCLRRQTIGLRTEIRTLPPAFCQTILETLMADTSKRLRIAVLFGGRSAEHEVSVLSATNILRALEPAKYDAVPIFVTREGQWLLSSFEGGTLAKPSSGTEVCLVPGGQGRMMAIPIHGAPHELPDIDILFPALHGLHGEDGSVQGLAEVARVPLAGCGILGSAAALDKDIAKRLLNEAGLPTARSVTIHHGAAPAFAELQSALGLPLFIKPARQGSSVGVSKVSAEAEKDYQATLTEGFRHDRKLLAEEFIRGREIECSVLENTDGGLFVSRPGEIVPAQSHGFYSYDAKYIDEHGAALKVPAELPQEIEGKIREMAAKAFRAVGCDGMARVDFFVTPDMRVLINELNTIPGFTDISMYSKAMAASGVSYCEIIDRLVAHGLARAGRSA</sequence>
<dbReference type="PIRSF" id="PIRSF039102">
    <property type="entry name" value="Ddl/VanB"/>
    <property type="match status" value="1"/>
</dbReference>
<keyword evidence="21" id="KW-1185">Reference proteome</keyword>
<evidence type="ECO:0000256" key="2">
    <source>
        <dbReference type="ARBA" id="ARBA00003921"/>
    </source>
</evidence>
<feature type="binding site" evidence="16">
    <location>
        <position position="197"/>
    </location>
    <ligand>
        <name>ATP</name>
        <dbReference type="ChEBI" id="CHEBI:30616"/>
    </ligand>
</feature>
<dbReference type="InterPro" id="IPR005905">
    <property type="entry name" value="D_ala_D_ala"/>
</dbReference>
<evidence type="ECO:0000256" key="5">
    <source>
        <dbReference type="ARBA" id="ARBA00022723"/>
    </source>
</evidence>
<feature type="active site" evidence="15">
    <location>
        <position position="386"/>
    </location>
</feature>
<comment type="catalytic activity">
    <reaction evidence="13 14">
        <text>2 D-alanine + ATP = D-alanyl-D-alanine + ADP + phosphate + H(+)</text>
        <dbReference type="Rhea" id="RHEA:11224"/>
        <dbReference type="ChEBI" id="CHEBI:15378"/>
        <dbReference type="ChEBI" id="CHEBI:30616"/>
        <dbReference type="ChEBI" id="CHEBI:43474"/>
        <dbReference type="ChEBI" id="CHEBI:57416"/>
        <dbReference type="ChEBI" id="CHEBI:57822"/>
        <dbReference type="ChEBI" id="CHEBI:456216"/>
        <dbReference type="EC" id="6.3.2.4"/>
    </reaction>
</comment>
<dbReference type="Gene3D" id="3.30.1490.20">
    <property type="entry name" value="ATP-grasp fold, A domain"/>
    <property type="match status" value="1"/>
</dbReference>
<evidence type="ECO:0000256" key="9">
    <source>
        <dbReference type="ARBA" id="ARBA00022960"/>
    </source>
</evidence>
<organism evidence="20 21">
    <name type="scientific">Mesorhizobium delmotii</name>
    <dbReference type="NCBI Taxonomy" id="1631247"/>
    <lineage>
        <taxon>Bacteria</taxon>
        <taxon>Pseudomonadati</taxon>
        <taxon>Pseudomonadota</taxon>
        <taxon>Alphaproteobacteria</taxon>
        <taxon>Hyphomicrobiales</taxon>
        <taxon>Phyllobacteriaceae</taxon>
        <taxon>Mesorhizobium</taxon>
    </lineage>
</organism>
<evidence type="ECO:0000256" key="1">
    <source>
        <dbReference type="ARBA" id="ARBA00001936"/>
    </source>
</evidence>